<dbReference type="Proteomes" id="UP000284706">
    <property type="component" value="Unassembled WGS sequence"/>
</dbReference>
<evidence type="ECO:0000313" key="1">
    <source>
        <dbReference type="EMBL" id="PPR06737.1"/>
    </source>
</evidence>
<dbReference type="InParanoid" id="A0A409YUN0"/>
<name>A0A409YUN0_9AGAR</name>
<proteinExistence type="predicted"/>
<comment type="caution">
    <text evidence="1">The sequence shown here is derived from an EMBL/GenBank/DDBJ whole genome shotgun (WGS) entry which is preliminary data.</text>
</comment>
<reference evidence="1 2" key="1">
    <citation type="journal article" date="2018" name="Evol. Lett.">
        <title>Horizontal gene cluster transfer increased hallucinogenic mushroom diversity.</title>
        <authorList>
            <person name="Reynolds H.T."/>
            <person name="Vijayakumar V."/>
            <person name="Gluck-Thaler E."/>
            <person name="Korotkin H.B."/>
            <person name="Matheny P.B."/>
            <person name="Slot J.C."/>
        </authorList>
    </citation>
    <scope>NUCLEOTIDE SEQUENCE [LARGE SCALE GENOMIC DNA]</scope>
    <source>
        <strain evidence="1 2">SRW20</strain>
    </source>
</reference>
<sequence length="124" mass="13120">MGFKIVHTKEHAGIPRSSTLHPTGIGTLTVVLTMLALDAMAPKNVKPTQSKAKNRVENFASLSVFDRTRSGVPINIASPVVGYAGIMSKSIVPRAVAKARARTTAMELKIVDAPSEPLISSSVL</sequence>
<gene>
    <name evidence="1" type="ORF">CVT26_001341</name>
</gene>
<keyword evidence="2" id="KW-1185">Reference proteome</keyword>
<dbReference type="AlphaFoldDB" id="A0A409YUN0"/>
<accession>A0A409YUN0</accession>
<dbReference type="EMBL" id="NHYE01000251">
    <property type="protein sequence ID" value="PPR06737.1"/>
    <property type="molecule type" value="Genomic_DNA"/>
</dbReference>
<protein>
    <submittedName>
        <fullName evidence="1">Uncharacterized protein</fullName>
    </submittedName>
</protein>
<organism evidence="1 2">
    <name type="scientific">Gymnopilus dilepis</name>
    <dbReference type="NCBI Taxonomy" id="231916"/>
    <lineage>
        <taxon>Eukaryota</taxon>
        <taxon>Fungi</taxon>
        <taxon>Dikarya</taxon>
        <taxon>Basidiomycota</taxon>
        <taxon>Agaricomycotina</taxon>
        <taxon>Agaricomycetes</taxon>
        <taxon>Agaricomycetidae</taxon>
        <taxon>Agaricales</taxon>
        <taxon>Agaricineae</taxon>
        <taxon>Hymenogastraceae</taxon>
        <taxon>Gymnopilus</taxon>
    </lineage>
</organism>
<evidence type="ECO:0000313" key="2">
    <source>
        <dbReference type="Proteomes" id="UP000284706"/>
    </source>
</evidence>